<keyword evidence="1" id="KW-0238">DNA-binding</keyword>
<dbReference type="Proteomes" id="UP000419138">
    <property type="component" value="Unassembled WGS sequence"/>
</dbReference>
<dbReference type="Gene3D" id="3.90.1750.20">
    <property type="entry name" value="Putative Large Serine Recombinase, Chain B, Domain 2"/>
    <property type="match status" value="1"/>
</dbReference>
<dbReference type="GO" id="GO:0003677">
    <property type="term" value="F:DNA binding"/>
    <property type="evidence" value="ECO:0007669"/>
    <property type="project" value="UniProtKB-KW"/>
</dbReference>
<protein>
    <recommendedName>
        <fullName evidence="3">Recombinase domain-containing protein</fullName>
    </recommendedName>
</protein>
<dbReference type="Pfam" id="PF07508">
    <property type="entry name" value="Recombinase"/>
    <property type="match status" value="1"/>
</dbReference>
<feature type="domain" description="Recombinase" evidence="3">
    <location>
        <begin position="29"/>
        <end position="105"/>
    </location>
</feature>
<dbReference type="RefSeq" id="WP_153526356.1">
    <property type="nucleotide sequence ID" value="NZ_JBEPDZ010000021.1"/>
</dbReference>
<dbReference type="PANTHER" id="PTHR30461">
    <property type="entry name" value="DNA-INVERTASE FROM LAMBDOID PROPHAGE"/>
    <property type="match status" value="1"/>
</dbReference>
<dbReference type="AlphaFoldDB" id="A0A646KVU1"/>
<keyword evidence="2" id="KW-0233">DNA recombination</keyword>
<dbReference type="EMBL" id="VCLA01000197">
    <property type="protein sequence ID" value="MQT05126.1"/>
    <property type="molecule type" value="Genomic_DNA"/>
</dbReference>
<dbReference type="InterPro" id="IPR050639">
    <property type="entry name" value="SSR_resolvase"/>
</dbReference>
<dbReference type="InterPro" id="IPR011109">
    <property type="entry name" value="DNA_bind_recombinase_dom"/>
</dbReference>
<evidence type="ECO:0000313" key="5">
    <source>
        <dbReference type="Proteomes" id="UP000419138"/>
    </source>
</evidence>
<dbReference type="OrthoDB" id="3994622at2"/>
<dbReference type="PANTHER" id="PTHR30461:SF2">
    <property type="entry name" value="SERINE RECOMBINASE PINE-RELATED"/>
    <property type="match status" value="1"/>
</dbReference>
<dbReference type="GO" id="GO:0000150">
    <property type="term" value="F:DNA strand exchange activity"/>
    <property type="evidence" value="ECO:0007669"/>
    <property type="project" value="InterPro"/>
</dbReference>
<accession>A0A646KVU1</accession>
<gene>
    <name evidence="4" type="ORF">FF041_34835</name>
</gene>
<dbReference type="InterPro" id="IPR038109">
    <property type="entry name" value="DNA_bind_recomb_sf"/>
</dbReference>
<name>A0A646KVU1_STRJU</name>
<evidence type="ECO:0000259" key="3">
    <source>
        <dbReference type="Pfam" id="PF07508"/>
    </source>
</evidence>
<proteinExistence type="predicted"/>
<organism evidence="4 5">
    <name type="scientific">Streptomyces jumonjinensis</name>
    <dbReference type="NCBI Taxonomy" id="1945"/>
    <lineage>
        <taxon>Bacteria</taxon>
        <taxon>Bacillati</taxon>
        <taxon>Actinomycetota</taxon>
        <taxon>Actinomycetes</taxon>
        <taxon>Kitasatosporales</taxon>
        <taxon>Streptomycetaceae</taxon>
        <taxon>Streptomyces</taxon>
    </lineage>
</organism>
<evidence type="ECO:0000256" key="2">
    <source>
        <dbReference type="ARBA" id="ARBA00023172"/>
    </source>
</evidence>
<comment type="caution">
    <text evidence="4">The sequence shown here is derived from an EMBL/GenBank/DDBJ whole genome shotgun (WGS) entry which is preliminary data.</text>
</comment>
<sequence length="324" mass="35520">MGRLFGFEDAAHTRVRESEAEALPPAAVRRLAGQSYDEITLWINQAGYRTARGGEFRAGGLAILLDNPAIAGLREDADGDLVETGLPAIITREQFVAIRVMRRKNQPDFERKPSREYLVPGRLGVCGLCAYEIASTPANSGSRGYRCPPSTKTLTKGCGKVRVNADGLERHLAEQVLAELAKPEVSALIGRARDDLLAEAQVLREQADVLRKRQRALGEQYASPSGLSLTAFHAADKQFTKEIKQAMARARQLEMVQHVPVGDVPNLVAWWQHAPLVARQGVLVLMLDEVALFPASARGSRVVDSNRVRLTWRVWGQGAAEGRV</sequence>
<reference evidence="4 5" key="1">
    <citation type="submission" date="2019-05" db="EMBL/GenBank/DDBJ databases">
        <title>Comparative genomics and metabolomics analyses of clavulanic acid producing Streptomyces species provides insight into specialized metabolism and evolution of beta-lactam biosynthetic gene clusters.</title>
        <authorList>
            <person name="Moore M.A."/>
            <person name="Cruz-Morales P."/>
            <person name="Barona Gomez F."/>
            <person name="Kapil T."/>
        </authorList>
    </citation>
    <scope>NUCLEOTIDE SEQUENCE [LARGE SCALE GENOMIC DNA]</scope>
    <source>
        <strain evidence="4 5">NRRL 5741</strain>
    </source>
</reference>
<evidence type="ECO:0000313" key="4">
    <source>
        <dbReference type="EMBL" id="MQT05126.1"/>
    </source>
</evidence>
<keyword evidence="5" id="KW-1185">Reference proteome</keyword>
<evidence type="ECO:0000256" key="1">
    <source>
        <dbReference type="ARBA" id="ARBA00023125"/>
    </source>
</evidence>